<feature type="domain" description="Core-binding (CB)" evidence="7">
    <location>
        <begin position="104"/>
        <end position="185"/>
    </location>
</feature>
<dbReference type="InterPro" id="IPR053876">
    <property type="entry name" value="Phage_int_M"/>
</dbReference>
<dbReference type="PROSITE" id="PS51900">
    <property type="entry name" value="CB"/>
    <property type="match status" value="1"/>
</dbReference>
<dbReference type="InterPro" id="IPR038488">
    <property type="entry name" value="Integrase_DNA-bd_sf"/>
</dbReference>
<comment type="similarity">
    <text evidence="1">Belongs to the 'phage' integrase family.</text>
</comment>
<dbReference type="GO" id="GO:0015074">
    <property type="term" value="P:DNA integration"/>
    <property type="evidence" value="ECO:0007669"/>
    <property type="project" value="UniProtKB-KW"/>
</dbReference>
<evidence type="ECO:0000259" key="6">
    <source>
        <dbReference type="PROSITE" id="PS51898"/>
    </source>
</evidence>
<dbReference type="Pfam" id="PF22022">
    <property type="entry name" value="Phage_int_M"/>
    <property type="match status" value="1"/>
</dbReference>
<organism evidence="8">
    <name type="scientific">Polaromonas hydrogenivorans</name>
    <dbReference type="NCBI Taxonomy" id="335476"/>
    <lineage>
        <taxon>Bacteria</taxon>
        <taxon>Pseudomonadati</taxon>
        <taxon>Pseudomonadota</taxon>
        <taxon>Betaproteobacteria</taxon>
        <taxon>Burkholderiales</taxon>
        <taxon>Comamonadaceae</taxon>
        <taxon>Polaromonas</taxon>
    </lineage>
</organism>
<dbReference type="InterPro" id="IPR002104">
    <property type="entry name" value="Integrase_catalytic"/>
</dbReference>
<dbReference type="RefSeq" id="WP_349281412.1">
    <property type="nucleotide sequence ID" value="NZ_CBCSCU010000002.1"/>
</dbReference>
<evidence type="ECO:0000313" key="8">
    <source>
        <dbReference type="EMBL" id="XBP72082.1"/>
    </source>
</evidence>
<dbReference type="Gene3D" id="1.10.443.10">
    <property type="entry name" value="Intergrase catalytic core"/>
    <property type="match status" value="1"/>
</dbReference>
<sequence>MPKIARELSALEVGRLKAPGLVAVGVVPGLQLQVSPTGTRSWVLRVKVGNKRRDMGLGAYPGVTLAQAREKARHARELIEQGQDPILTRQAAQSKLRADQASLITFEAAAHAFMDAKSAEWSNPKHAAQWSATLTTYVYPTIGKLHVADVQQAHILQILQPIWATKTETASRLRGRIENVLDWAKARGYRKDENPARWRGHLDKLLSAPEKTTKTVHHPAVPINEAPAFYAALQQRAGMAARALELALLTAARSGEVRGAVWAEFDLNAGVWAIPAGRMKARKEHRVPLSTSAIRILRTLPHVEGSEFVFPAPRGGKLSDMALTAVMRRMGLEYVPHGLRSTFRDWVAERTSYPRDMAEMALAHTLTDAVEAAYRRGDMLEKRRAMMDAWAGFLATPEATGEKVVPMKIKAA</sequence>
<dbReference type="Gene3D" id="3.30.160.390">
    <property type="entry name" value="Integrase, DNA-binding domain"/>
    <property type="match status" value="1"/>
</dbReference>
<dbReference type="GO" id="GO:0006310">
    <property type="term" value="P:DNA recombination"/>
    <property type="evidence" value="ECO:0007669"/>
    <property type="project" value="UniProtKB-KW"/>
</dbReference>
<dbReference type="Pfam" id="PF00589">
    <property type="entry name" value="Phage_integrase"/>
    <property type="match status" value="1"/>
</dbReference>
<dbReference type="Pfam" id="PF13356">
    <property type="entry name" value="Arm-DNA-bind_3"/>
    <property type="match status" value="1"/>
</dbReference>
<dbReference type="PANTHER" id="PTHR30629">
    <property type="entry name" value="PROPHAGE INTEGRASE"/>
    <property type="match status" value="1"/>
</dbReference>
<proteinExistence type="inferred from homology"/>
<keyword evidence="2" id="KW-0229">DNA integration</keyword>
<evidence type="ECO:0000256" key="3">
    <source>
        <dbReference type="ARBA" id="ARBA00023125"/>
    </source>
</evidence>
<dbReference type="AlphaFoldDB" id="A0AAU7LWX3"/>
<evidence type="ECO:0000256" key="5">
    <source>
        <dbReference type="PROSITE-ProRule" id="PRU01248"/>
    </source>
</evidence>
<dbReference type="PANTHER" id="PTHR30629:SF2">
    <property type="entry name" value="PROPHAGE INTEGRASE INTS-RELATED"/>
    <property type="match status" value="1"/>
</dbReference>
<dbReference type="InterPro" id="IPR011010">
    <property type="entry name" value="DNA_brk_join_enz"/>
</dbReference>
<dbReference type="CDD" id="cd00801">
    <property type="entry name" value="INT_P4_C"/>
    <property type="match status" value="1"/>
</dbReference>
<protein>
    <submittedName>
        <fullName evidence="8">Integrase arm-type DNA-binding domain-containing protein</fullName>
    </submittedName>
</protein>
<keyword evidence="3 5" id="KW-0238">DNA-binding</keyword>
<dbReference type="Gene3D" id="1.10.150.130">
    <property type="match status" value="1"/>
</dbReference>
<accession>A0AAU7LWX3</accession>
<dbReference type="InterPro" id="IPR044068">
    <property type="entry name" value="CB"/>
</dbReference>
<name>A0AAU7LWX3_9BURK</name>
<dbReference type="InterPro" id="IPR025166">
    <property type="entry name" value="Integrase_DNA_bind_dom"/>
</dbReference>
<evidence type="ECO:0000259" key="7">
    <source>
        <dbReference type="PROSITE" id="PS51900"/>
    </source>
</evidence>
<evidence type="ECO:0000256" key="4">
    <source>
        <dbReference type="ARBA" id="ARBA00023172"/>
    </source>
</evidence>
<dbReference type="InterPro" id="IPR010998">
    <property type="entry name" value="Integrase_recombinase_N"/>
</dbReference>
<evidence type="ECO:0000256" key="1">
    <source>
        <dbReference type="ARBA" id="ARBA00008857"/>
    </source>
</evidence>
<gene>
    <name evidence="8" type="ORF">ABLV49_09885</name>
</gene>
<evidence type="ECO:0000256" key="2">
    <source>
        <dbReference type="ARBA" id="ARBA00022908"/>
    </source>
</evidence>
<dbReference type="GO" id="GO:0003677">
    <property type="term" value="F:DNA binding"/>
    <property type="evidence" value="ECO:0007669"/>
    <property type="project" value="UniProtKB-UniRule"/>
</dbReference>
<keyword evidence="4" id="KW-0233">DNA recombination</keyword>
<dbReference type="EMBL" id="CP157675">
    <property type="protein sequence ID" value="XBP72082.1"/>
    <property type="molecule type" value="Genomic_DNA"/>
</dbReference>
<reference evidence="8" key="1">
    <citation type="submission" date="2024-05" db="EMBL/GenBank/DDBJ databases">
        <authorList>
            <person name="Bunk B."/>
            <person name="Swiderski J."/>
            <person name="Sproer C."/>
            <person name="Thiel V."/>
        </authorList>
    </citation>
    <scope>NUCLEOTIDE SEQUENCE</scope>
    <source>
        <strain evidence="8">DSM 17735</strain>
    </source>
</reference>
<dbReference type="InterPro" id="IPR050808">
    <property type="entry name" value="Phage_Integrase"/>
</dbReference>
<dbReference type="SUPFAM" id="SSF56349">
    <property type="entry name" value="DNA breaking-rejoining enzymes"/>
    <property type="match status" value="1"/>
</dbReference>
<feature type="domain" description="Tyr recombinase" evidence="6">
    <location>
        <begin position="216"/>
        <end position="387"/>
    </location>
</feature>
<dbReference type="InterPro" id="IPR013762">
    <property type="entry name" value="Integrase-like_cat_sf"/>
</dbReference>
<dbReference type="PROSITE" id="PS51898">
    <property type="entry name" value="TYR_RECOMBINASE"/>
    <property type="match status" value="1"/>
</dbReference>